<proteinExistence type="inferred from homology"/>
<comment type="similarity">
    <text evidence="3">Belongs to the flavoredoxin family.</text>
</comment>
<comment type="cofactor">
    <cofactor evidence="1">
        <name>FMN</name>
        <dbReference type="ChEBI" id="CHEBI:58210"/>
    </cofactor>
</comment>
<dbReference type="GO" id="GO:0010181">
    <property type="term" value="F:FMN binding"/>
    <property type="evidence" value="ECO:0007669"/>
    <property type="project" value="InterPro"/>
</dbReference>
<evidence type="ECO:0000313" key="7">
    <source>
        <dbReference type="Proteomes" id="UP000216107"/>
    </source>
</evidence>
<evidence type="ECO:0000256" key="3">
    <source>
        <dbReference type="ARBA" id="ARBA00038054"/>
    </source>
</evidence>
<keyword evidence="2" id="KW-0285">Flavoprotein</keyword>
<dbReference type="EMBL" id="NMRN01000067">
    <property type="protein sequence ID" value="PAS91665.1"/>
    <property type="molecule type" value="Genomic_DNA"/>
</dbReference>
<reference evidence="5 8" key="1">
    <citation type="submission" date="2016-08" db="EMBL/GenBank/DDBJ databases">
        <title>Candidatus Dactylopiibacterium carminicum genome sequence.</title>
        <authorList>
            <person name="Ramirez-Puebla S.T."/>
            <person name="Ormeno-Orrillo E."/>
            <person name="Vera-Ponce De Leon A."/>
            <person name="Luis L."/>
            <person name="Sanchez-Flores A."/>
            <person name="Monica R."/>
            <person name="Martinez-Romero E."/>
        </authorList>
    </citation>
    <scope>NUCLEOTIDE SEQUENCE [LARGE SCALE GENOMIC DNA]</scope>
    <source>
        <strain evidence="5">END1</strain>
    </source>
</reference>
<evidence type="ECO:0000313" key="5">
    <source>
        <dbReference type="EMBL" id="KAF7600705.1"/>
    </source>
</evidence>
<dbReference type="OrthoDB" id="5946411at2"/>
<protein>
    <submittedName>
        <fullName evidence="5">Flavin reductase family protein</fullName>
    </submittedName>
</protein>
<accession>A0A272ENG6</accession>
<dbReference type="RefSeq" id="WP_095523053.1">
    <property type="nucleotide sequence ID" value="NZ_MDUX01000002.1"/>
</dbReference>
<dbReference type="Pfam" id="PF01613">
    <property type="entry name" value="Flavin_Reduct"/>
    <property type="match status" value="1"/>
</dbReference>
<dbReference type="PANTHER" id="PTHR43567:SF1">
    <property type="entry name" value="FLAVOREDOXIN"/>
    <property type="match status" value="1"/>
</dbReference>
<dbReference type="PANTHER" id="PTHR43567">
    <property type="entry name" value="FLAVOREDOXIN-RELATED-RELATED"/>
    <property type="match status" value="1"/>
</dbReference>
<dbReference type="SUPFAM" id="SSF50475">
    <property type="entry name" value="FMN-binding split barrel"/>
    <property type="match status" value="1"/>
</dbReference>
<dbReference type="InterPro" id="IPR012349">
    <property type="entry name" value="Split_barrel_FMN-bd"/>
</dbReference>
<dbReference type="AlphaFoldDB" id="A0A272ENG6"/>
<feature type="domain" description="Flavin reductase like" evidence="4">
    <location>
        <begin position="14"/>
        <end position="183"/>
    </location>
</feature>
<dbReference type="InterPro" id="IPR002563">
    <property type="entry name" value="Flavin_Rdtase-like_dom"/>
</dbReference>
<organism evidence="6 7">
    <name type="scientific">Candidatus Dactylopiibacterium carminicum</name>
    <dbReference type="NCBI Taxonomy" id="857335"/>
    <lineage>
        <taxon>Bacteria</taxon>
        <taxon>Pseudomonadati</taxon>
        <taxon>Pseudomonadota</taxon>
        <taxon>Betaproteobacteria</taxon>
        <taxon>Rhodocyclales</taxon>
        <taxon>Rhodocyclaceae</taxon>
        <taxon>Candidatus Dactylopiibacterium</taxon>
    </lineage>
</organism>
<gene>
    <name evidence="5" type="ORF">BGI27_00925</name>
    <name evidence="6" type="ORF">CGU29_15170</name>
</gene>
<dbReference type="Gene3D" id="2.30.110.10">
    <property type="entry name" value="Electron Transport, Fmn-binding Protein, Chain A"/>
    <property type="match status" value="1"/>
</dbReference>
<evidence type="ECO:0000256" key="1">
    <source>
        <dbReference type="ARBA" id="ARBA00001917"/>
    </source>
</evidence>
<evidence type="ECO:0000313" key="8">
    <source>
        <dbReference type="Proteomes" id="UP000623509"/>
    </source>
</evidence>
<name>A0A272ENG6_9RHOO</name>
<dbReference type="GO" id="GO:0016646">
    <property type="term" value="F:oxidoreductase activity, acting on the CH-NH group of donors, NAD or NADP as acceptor"/>
    <property type="evidence" value="ECO:0007669"/>
    <property type="project" value="UniProtKB-ARBA"/>
</dbReference>
<evidence type="ECO:0000259" key="4">
    <source>
        <dbReference type="Pfam" id="PF01613"/>
    </source>
</evidence>
<keyword evidence="8" id="KW-1185">Reference proteome</keyword>
<evidence type="ECO:0000313" key="6">
    <source>
        <dbReference type="EMBL" id="PAS91665.1"/>
    </source>
</evidence>
<dbReference type="InterPro" id="IPR052174">
    <property type="entry name" value="Flavoredoxin"/>
</dbReference>
<evidence type="ECO:0000256" key="2">
    <source>
        <dbReference type="ARBA" id="ARBA00022630"/>
    </source>
</evidence>
<comment type="caution">
    <text evidence="6">The sequence shown here is derived from an EMBL/GenBank/DDBJ whole genome shotgun (WGS) entry which is preliminary data.</text>
</comment>
<dbReference type="Proteomes" id="UP000216107">
    <property type="component" value="Unassembled WGS sequence"/>
</dbReference>
<dbReference type="EMBL" id="MDUX01000002">
    <property type="protein sequence ID" value="KAF7600705.1"/>
    <property type="molecule type" value="Genomic_DNA"/>
</dbReference>
<dbReference type="Proteomes" id="UP000623509">
    <property type="component" value="Unassembled WGS sequence"/>
</dbReference>
<sequence length="195" mass="21324">MHKTIEAKALYWGNTVILLSTIDATGQTNITPISSSWSLGKGIVIGLSLNGKAIENLEHHPEIVLNVASADLASQVAAIERFTGKLPVPPEKEKAGFSHCADKFAAAGFTPEPSVQVRPARIRECGIQVECTVAHITRRDGFAIVELQVRCVHAAESLLKESDRIDATRWQPLIYNFRSYHGITASMGGNFRFEN</sequence>
<reference evidence="6 7" key="2">
    <citation type="submission" date="2017-07" db="EMBL/GenBank/DDBJ databases">
        <title>Candidatus Dactylopiibacterium carminicum, a nitrogen-fixing symbiont of the cochineal insect Dactylopius coccus and Dactylopius opuntiae (Hemiptera: Coccoidea: Dactylopiidae).</title>
        <authorList>
            <person name="Vera A."/>
        </authorList>
    </citation>
    <scope>NUCLEOTIDE SEQUENCE [LARGE SCALE GENOMIC DNA]</scope>
    <source>
        <strain evidence="6 7">NFDCM</strain>
    </source>
</reference>